<dbReference type="GO" id="GO:0042910">
    <property type="term" value="F:xenobiotic transmembrane transporter activity"/>
    <property type="evidence" value="ECO:0007669"/>
    <property type="project" value="InterPro"/>
</dbReference>
<dbReference type="PROSITE" id="PS50850">
    <property type="entry name" value="MFS"/>
    <property type="match status" value="1"/>
</dbReference>
<name>A0A2V2NCK9_9EURY</name>
<comment type="subcellular location">
    <subcellularLocation>
        <location evidence="1">Cell membrane</location>
        <topology evidence="1">Multi-pass membrane protein</topology>
    </subcellularLocation>
</comment>
<keyword evidence="4" id="KW-1003">Cell membrane</keyword>
<proteinExistence type="inferred from homology"/>
<dbReference type="GO" id="GO:0005886">
    <property type="term" value="C:plasma membrane"/>
    <property type="evidence" value="ECO:0007669"/>
    <property type="project" value="UniProtKB-SubCell"/>
</dbReference>
<feature type="transmembrane region" description="Helical" evidence="8">
    <location>
        <begin position="351"/>
        <end position="370"/>
    </location>
</feature>
<keyword evidence="6 8" id="KW-1133">Transmembrane helix</keyword>
<feature type="transmembrane region" description="Helical" evidence="8">
    <location>
        <begin position="178"/>
        <end position="196"/>
    </location>
</feature>
<reference evidence="10 11" key="1">
    <citation type="submission" date="2018-05" db="EMBL/GenBank/DDBJ databases">
        <title>Draft genome of Methanospirillum lacunae Ki8-1.</title>
        <authorList>
            <person name="Dueholm M.S."/>
            <person name="Nielsen P.H."/>
            <person name="Bakmann L.F."/>
            <person name="Otzen D.E."/>
        </authorList>
    </citation>
    <scope>NUCLEOTIDE SEQUENCE [LARGE SCALE GENOMIC DNA]</scope>
    <source>
        <strain evidence="10 11">Ki8-1</strain>
    </source>
</reference>
<feature type="transmembrane region" description="Helical" evidence="8">
    <location>
        <begin position="89"/>
        <end position="112"/>
    </location>
</feature>
<feature type="transmembrane region" description="Helical" evidence="8">
    <location>
        <begin position="290"/>
        <end position="312"/>
    </location>
</feature>
<evidence type="ECO:0000259" key="9">
    <source>
        <dbReference type="PROSITE" id="PS50850"/>
    </source>
</evidence>
<feature type="transmembrane region" description="Helical" evidence="8">
    <location>
        <begin position="227"/>
        <end position="248"/>
    </location>
</feature>
<evidence type="ECO:0000256" key="4">
    <source>
        <dbReference type="ARBA" id="ARBA00022475"/>
    </source>
</evidence>
<gene>
    <name evidence="10" type="ORF">DK846_02995</name>
</gene>
<dbReference type="GO" id="GO:1990961">
    <property type="term" value="P:xenobiotic detoxification by transmembrane export across the plasma membrane"/>
    <property type="evidence" value="ECO:0007669"/>
    <property type="project" value="InterPro"/>
</dbReference>
<dbReference type="EMBL" id="QGMY01000002">
    <property type="protein sequence ID" value="PWR74138.1"/>
    <property type="molecule type" value="Genomic_DNA"/>
</dbReference>
<keyword evidence="7 8" id="KW-0472">Membrane</keyword>
<evidence type="ECO:0000256" key="7">
    <source>
        <dbReference type="ARBA" id="ARBA00023136"/>
    </source>
</evidence>
<dbReference type="GeneID" id="97549503"/>
<keyword evidence="11" id="KW-1185">Reference proteome</keyword>
<feature type="domain" description="Major facilitator superfamily (MFS) profile" evidence="9">
    <location>
        <begin position="23"/>
        <end position="398"/>
    </location>
</feature>
<evidence type="ECO:0000313" key="11">
    <source>
        <dbReference type="Proteomes" id="UP000245657"/>
    </source>
</evidence>
<feature type="transmembrane region" description="Helical" evidence="8">
    <location>
        <begin position="21"/>
        <end position="38"/>
    </location>
</feature>
<dbReference type="InterPro" id="IPR036259">
    <property type="entry name" value="MFS_trans_sf"/>
</dbReference>
<dbReference type="Proteomes" id="UP000245657">
    <property type="component" value="Unassembled WGS sequence"/>
</dbReference>
<dbReference type="PANTHER" id="PTHR23502:SF132">
    <property type="entry name" value="POLYAMINE TRANSPORTER 2-RELATED"/>
    <property type="match status" value="1"/>
</dbReference>
<feature type="transmembrane region" description="Helical" evidence="8">
    <location>
        <begin position="118"/>
        <end position="135"/>
    </location>
</feature>
<feature type="transmembrane region" description="Helical" evidence="8">
    <location>
        <begin position="376"/>
        <end position="396"/>
    </location>
</feature>
<feature type="transmembrane region" description="Helical" evidence="8">
    <location>
        <begin position="318"/>
        <end position="339"/>
    </location>
</feature>
<dbReference type="AlphaFoldDB" id="A0A2V2NCK9"/>
<evidence type="ECO:0000256" key="6">
    <source>
        <dbReference type="ARBA" id="ARBA00022989"/>
    </source>
</evidence>
<feature type="transmembrane region" description="Helical" evidence="8">
    <location>
        <begin position="58"/>
        <end position="77"/>
    </location>
</feature>
<feature type="transmembrane region" description="Helical" evidence="8">
    <location>
        <begin position="147"/>
        <end position="172"/>
    </location>
</feature>
<dbReference type="Gene3D" id="1.20.1720.10">
    <property type="entry name" value="Multidrug resistance protein D"/>
    <property type="match status" value="1"/>
</dbReference>
<feature type="transmembrane region" description="Helical" evidence="8">
    <location>
        <begin position="260"/>
        <end position="281"/>
    </location>
</feature>
<dbReference type="Pfam" id="PF07690">
    <property type="entry name" value="MFS_1"/>
    <property type="match status" value="1"/>
</dbReference>
<evidence type="ECO:0000256" key="2">
    <source>
        <dbReference type="ARBA" id="ARBA00006236"/>
    </source>
</evidence>
<accession>A0A2V2NCK9</accession>
<evidence type="ECO:0000256" key="3">
    <source>
        <dbReference type="ARBA" id="ARBA00022448"/>
    </source>
</evidence>
<dbReference type="RefSeq" id="WP_109967417.1">
    <property type="nucleotide sequence ID" value="NZ_CP176093.1"/>
</dbReference>
<sequence>MTAIYQESKPISSRQKYLGDKGLIVFIALLSAFAPISTDLYLPALPGMSDYFHVTGDLANLTLILFFIFFSLGMFVWGPLSDKYGRRPILITCLVLYIISSFGCAISLNIWYLIVFRVFQAIGGSGAITVATAIVRDSYSGKKQESVLAVVQSMIFIAPAVAPVLGAFMLPYTSWRGIFWTLTLIGLISLCGALLFSESIPSRFNGTVMQSMKKLGVVLSNRSFSSLLIIFSLTTITPLSFVAASSFIFERGFGVSEQVFSLFFALNALGLILGPFIYLWLFRHFTRSQIIVFSFIITIIGGVLVCIIGNLGPLVFSFALLPASVMTSCVKIPGTFLTLEQQKKDTGSAVALVNSFSLIFGTIGMFLISFDMTGTFLLGTLNIVVGFVCLVGWLIVKKLKVADIQE</sequence>
<evidence type="ECO:0000313" key="10">
    <source>
        <dbReference type="EMBL" id="PWR74138.1"/>
    </source>
</evidence>
<evidence type="ECO:0000256" key="5">
    <source>
        <dbReference type="ARBA" id="ARBA00022692"/>
    </source>
</evidence>
<evidence type="ECO:0000256" key="8">
    <source>
        <dbReference type="SAM" id="Phobius"/>
    </source>
</evidence>
<dbReference type="PANTHER" id="PTHR23502">
    <property type="entry name" value="MAJOR FACILITATOR SUPERFAMILY"/>
    <property type="match status" value="1"/>
</dbReference>
<dbReference type="SUPFAM" id="SSF103473">
    <property type="entry name" value="MFS general substrate transporter"/>
    <property type="match status" value="1"/>
</dbReference>
<dbReference type="NCBIfam" id="TIGR00710">
    <property type="entry name" value="efflux_Bcr_CflA"/>
    <property type="match status" value="1"/>
</dbReference>
<dbReference type="InterPro" id="IPR011701">
    <property type="entry name" value="MFS"/>
</dbReference>
<dbReference type="InterPro" id="IPR004812">
    <property type="entry name" value="Efflux_drug-R_Bcr/CmlA"/>
</dbReference>
<comment type="similarity">
    <text evidence="2">Belongs to the major facilitator superfamily. Bcr/CmlA family.</text>
</comment>
<comment type="caution">
    <text evidence="10">The sequence shown here is derived from an EMBL/GenBank/DDBJ whole genome shotgun (WGS) entry which is preliminary data.</text>
</comment>
<protein>
    <submittedName>
        <fullName evidence="10">MFS transporter</fullName>
    </submittedName>
</protein>
<dbReference type="InterPro" id="IPR020846">
    <property type="entry name" value="MFS_dom"/>
</dbReference>
<evidence type="ECO:0000256" key="1">
    <source>
        <dbReference type="ARBA" id="ARBA00004651"/>
    </source>
</evidence>
<keyword evidence="5 8" id="KW-0812">Transmembrane</keyword>
<dbReference type="CDD" id="cd17320">
    <property type="entry name" value="MFS_MdfA_MDR_like"/>
    <property type="match status" value="1"/>
</dbReference>
<keyword evidence="3" id="KW-0813">Transport</keyword>
<dbReference type="OrthoDB" id="117970at2157"/>
<organism evidence="10 11">
    <name type="scientific">Methanospirillum lacunae</name>
    <dbReference type="NCBI Taxonomy" id="668570"/>
    <lineage>
        <taxon>Archaea</taxon>
        <taxon>Methanobacteriati</taxon>
        <taxon>Methanobacteriota</taxon>
        <taxon>Stenosarchaea group</taxon>
        <taxon>Methanomicrobia</taxon>
        <taxon>Methanomicrobiales</taxon>
        <taxon>Methanospirillaceae</taxon>
        <taxon>Methanospirillum</taxon>
    </lineage>
</organism>